<comment type="caution">
    <text evidence="1">The sequence shown here is derived from an EMBL/GenBank/DDBJ whole genome shotgun (WGS) entry which is preliminary data.</text>
</comment>
<dbReference type="AlphaFoldDB" id="A0A2T7BII6"/>
<reference evidence="1 2" key="1">
    <citation type="submission" date="2018-04" db="EMBL/GenBank/DDBJ databases">
        <title>Chitinophaga fuyangensis sp. nov., isolated from soil in a chemical factory.</title>
        <authorList>
            <person name="Chen K."/>
        </authorList>
    </citation>
    <scope>NUCLEOTIDE SEQUENCE [LARGE SCALE GENOMIC DNA]</scope>
    <source>
        <strain evidence="1 2">LY-1</strain>
    </source>
</reference>
<keyword evidence="2" id="KW-1185">Reference proteome</keyword>
<dbReference type="EMBL" id="QCYK01000002">
    <property type="protein sequence ID" value="PUZ26063.1"/>
    <property type="molecule type" value="Genomic_DNA"/>
</dbReference>
<proteinExistence type="predicted"/>
<dbReference type="Proteomes" id="UP000244450">
    <property type="component" value="Unassembled WGS sequence"/>
</dbReference>
<evidence type="ECO:0000313" key="1">
    <source>
        <dbReference type="EMBL" id="PUZ26063.1"/>
    </source>
</evidence>
<accession>A0A2T7BII6</accession>
<evidence type="ECO:0000313" key="2">
    <source>
        <dbReference type="Proteomes" id="UP000244450"/>
    </source>
</evidence>
<protein>
    <submittedName>
        <fullName evidence="1">Uncharacterized protein</fullName>
    </submittedName>
</protein>
<sequence>MLLLSFQDANPVAVTDRKYTSMTSGTFPASHLRKNETEISAEGGHIDAYYDNTGFRIITEHTFAVMSEHETQLYFDPGNQLILVQDRNITHATPMYDSAFTHADDKAQTWRYYFQNRKLIKWTGPKAKDSTSRQYRDQQASWLDYSDNMVKQMTKYYTRNPQPAAFTLPVSKDTE</sequence>
<name>A0A2T7BII6_9BACT</name>
<gene>
    <name evidence="1" type="ORF">DCC81_17635</name>
</gene>
<organism evidence="1 2">
    <name type="scientific">Chitinophaga parva</name>
    <dbReference type="NCBI Taxonomy" id="2169414"/>
    <lineage>
        <taxon>Bacteria</taxon>
        <taxon>Pseudomonadati</taxon>
        <taxon>Bacteroidota</taxon>
        <taxon>Chitinophagia</taxon>
        <taxon>Chitinophagales</taxon>
        <taxon>Chitinophagaceae</taxon>
        <taxon>Chitinophaga</taxon>
    </lineage>
</organism>